<evidence type="ECO:0000256" key="1">
    <source>
        <dbReference type="SAM" id="Phobius"/>
    </source>
</evidence>
<dbReference type="PANTHER" id="PTHR33240">
    <property type="entry name" value="OS08G0508500 PROTEIN"/>
    <property type="match status" value="1"/>
</dbReference>
<organism evidence="2 3">
    <name type="scientific">Hevea brasiliensis</name>
    <name type="common">Para rubber tree</name>
    <name type="synonym">Siphonia brasiliensis</name>
    <dbReference type="NCBI Taxonomy" id="3981"/>
    <lineage>
        <taxon>Eukaryota</taxon>
        <taxon>Viridiplantae</taxon>
        <taxon>Streptophyta</taxon>
        <taxon>Embryophyta</taxon>
        <taxon>Tracheophyta</taxon>
        <taxon>Spermatophyta</taxon>
        <taxon>Magnoliopsida</taxon>
        <taxon>eudicotyledons</taxon>
        <taxon>Gunneridae</taxon>
        <taxon>Pentapetalae</taxon>
        <taxon>rosids</taxon>
        <taxon>fabids</taxon>
        <taxon>Malpighiales</taxon>
        <taxon>Euphorbiaceae</taxon>
        <taxon>Crotonoideae</taxon>
        <taxon>Micrandreae</taxon>
        <taxon>Hevea</taxon>
    </lineage>
</organism>
<keyword evidence="1" id="KW-0472">Membrane</keyword>
<proteinExistence type="predicted"/>
<dbReference type="Gene3D" id="2.40.70.10">
    <property type="entry name" value="Acid Proteases"/>
    <property type="match status" value="1"/>
</dbReference>
<feature type="transmembrane region" description="Helical" evidence="1">
    <location>
        <begin position="76"/>
        <end position="97"/>
    </location>
</feature>
<comment type="caution">
    <text evidence="2">The sequence shown here is derived from an EMBL/GenBank/DDBJ whole genome shotgun (WGS) entry which is preliminary data.</text>
</comment>
<dbReference type="EMBL" id="JARPOI010000014">
    <property type="protein sequence ID" value="KAJ9159283.1"/>
    <property type="molecule type" value="Genomic_DNA"/>
</dbReference>
<dbReference type="PANTHER" id="PTHR33240:SF15">
    <property type="entry name" value="GAG-PRO-LIKE PROTEIN"/>
    <property type="match status" value="1"/>
</dbReference>
<sequence length="230" mass="25760">MSTSKSKDTITEKDESLIGVINVIIGGPNTGKIGNKRPMSRYTIRRVLIDTGSSVNFLMREVLEKLKHKLENLVKVIYPLVGLSNKTISLLGTINLIVVLGDEGYKRKIYIEFMVIDILLSYNIMLGRLIVNDNGIVISMHWLCMKLSTPGGTTMVQGSQKSAQQCYKKSTKMVTKVTLPIELLEKPKSQISPDPIKSVTEEELEERKIVCLGIVLIDLEREAIIRTLKD</sequence>
<feature type="transmembrane region" description="Helical" evidence="1">
    <location>
        <begin position="109"/>
        <end position="131"/>
    </location>
</feature>
<dbReference type="Proteomes" id="UP001174677">
    <property type="component" value="Chromosome 14"/>
</dbReference>
<keyword evidence="1" id="KW-0812">Transmembrane</keyword>
<keyword evidence="1" id="KW-1133">Transmembrane helix</keyword>
<evidence type="ECO:0000313" key="3">
    <source>
        <dbReference type="Proteomes" id="UP001174677"/>
    </source>
</evidence>
<dbReference type="InterPro" id="IPR021109">
    <property type="entry name" value="Peptidase_aspartic_dom_sf"/>
</dbReference>
<evidence type="ECO:0008006" key="4">
    <source>
        <dbReference type="Google" id="ProtNLM"/>
    </source>
</evidence>
<dbReference type="CDD" id="cd00303">
    <property type="entry name" value="retropepsin_like"/>
    <property type="match status" value="1"/>
</dbReference>
<keyword evidence="3" id="KW-1185">Reference proteome</keyword>
<gene>
    <name evidence="2" type="ORF">P3X46_024798</name>
</gene>
<accession>A0ABQ9L5D8</accession>
<protein>
    <recommendedName>
        <fullName evidence="4">Peptidase A2 domain-containing protein</fullName>
    </recommendedName>
</protein>
<evidence type="ECO:0000313" key="2">
    <source>
        <dbReference type="EMBL" id="KAJ9159283.1"/>
    </source>
</evidence>
<reference evidence="2" key="1">
    <citation type="journal article" date="2023" name="Plant Biotechnol. J.">
        <title>Chromosome-level wild Hevea brasiliensis genome provides new tools for genomic-assisted breeding and valuable loci to elevate rubber yield.</title>
        <authorList>
            <person name="Cheng H."/>
            <person name="Song X."/>
            <person name="Hu Y."/>
            <person name="Wu T."/>
            <person name="Yang Q."/>
            <person name="An Z."/>
            <person name="Feng S."/>
            <person name="Deng Z."/>
            <person name="Wu W."/>
            <person name="Zeng X."/>
            <person name="Tu M."/>
            <person name="Wang X."/>
            <person name="Huang H."/>
        </authorList>
    </citation>
    <scope>NUCLEOTIDE SEQUENCE</scope>
    <source>
        <strain evidence="2">MT/VB/25A 57/8</strain>
    </source>
</reference>
<name>A0ABQ9L5D8_HEVBR</name>